<gene>
    <name evidence="3" type="ORF">MC7420_2168</name>
</gene>
<accession>B4VSD5</accession>
<feature type="domain" description="Endonuclease GajA/Old nuclease/RecF-like AAA" evidence="2">
    <location>
        <begin position="1"/>
        <end position="386"/>
    </location>
</feature>
<dbReference type="Pfam" id="PF12476">
    <property type="entry name" value="DUF3696"/>
    <property type="match status" value="1"/>
</dbReference>
<organism evidence="3 4">
    <name type="scientific">Coleofasciculus chthonoplastes PCC 7420</name>
    <dbReference type="NCBI Taxonomy" id="118168"/>
    <lineage>
        <taxon>Bacteria</taxon>
        <taxon>Bacillati</taxon>
        <taxon>Cyanobacteriota</taxon>
        <taxon>Cyanophyceae</taxon>
        <taxon>Coleofasciculales</taxon>
        <taxon>Coleofasciculaceae</taxon>
        <taxon>Coleofasciculus</taxon>
    </lineage>
</organism>
<keyword evidence="4" id="KW-1185">Reference proteome</keyword>
<sequence>MLKKIILKNFKCFKEETDFPLGQLTLLTGINGRGKSTMLQSLLLMRQSIEHNDNAAQLVLNGSCLNLGSFNEIRNSNISREESIVFRYLYEDNIEVPKNNNSKIIGAAQYHFNENYEDDMVAQISRIEFNDEIIERDSNQLNSISYKLNSVYEKSDECNQDLHPNRFNFIFSTQEKENKNNGSCSLLKLLPFSDNRIFENARGENIEIDSKLYKSLYFDRIHYISADRVGPQEFYFKSTLTKFPNVGSKGEFTANLLHKNKDYLVNDNLCLGEDAKTLATQTEEWLNNIFDGAKVEILGSDSNILELLMNASTSKDRFRPANIGFGYHCVLPIVVSALIAKEGEMLIVENPEAHLHPKAQSRLAKFLAQVSSCGVQVFMESHSDHILNALRIAVLDKILNHEDLKILYFQQKPKQPVVEIPVQPDGGIEEWPEGFFDQMDKDFERLFGL</sequence>
<dbReference type="OrthoDB" id="308933at2"/>
<dbReference type="InterPro" id="IPR014592">
    <property type="entry name" value="P-loop_UCP034888"/>
</dbReference>
<protein>
    <recommendedName>
        <fullName evidence="5">DUF3696 domain-containing protein</fullName>
    </recommendedName>
</protein>
<evidence type="ECO:0000259" key="1">
    <source>
        <dbReference type="Pfam" id="PF12476"/>
    </source>
</evidence>
<dbReference type="EMBL" id="DS989850">
    <property type="protein sequence ID" value="EDX75164.1"/>
    <property type="molecule type" value="Genomic_DNA"/>
</dbReference>
<dbReference type="Proteomes" id="UP000003835">
    <property type="component" value="Unassembled WGS sequence"/>
</dbReference>
<dbReference type="SUPFAM" id="SSF52540">
    <property type="entry name" value="P-loop containing nucleoside triphosphate hydrolases"/>
    <property type="match status" value="1"/>
</dbReference>
<dbReference type="InterPro" id="IPR022532">
    <property type="entry name" value="DUF3696"/>
</dbReference>
<dbReference type="RefSeq" id="WP_006101438.1">
    <property type="nucleotide sequence ID" value="NZ_DS989850.1"/>
</dbReference>
<evidence type="ECO:0000313" key="3">
    <source>
        <dbReference type="EMBL" id="EDX75164.1"/>
    </source>
</evidence>
<dbReference type="PIRSF" id="PIRSF034888">
    <property type="entry name" value="P-loop_UCP034888"/>
    <property type="match status" value="1"/>
</dbReference>
<dbReference type="InterPro" id="IPR027417">
    <property type="entry name" value="P-loop_NTPase"/>
</dbReference>
<dbReference type="eggNOG" id="COG4938">
    <property type="taxonomic scope" value="Bacteria"/>
</dbReference>
<proteinExistence type="predicted"/>
<dbReference type="InterPro" id="IPR041685">
    <property type="entry name" value="AAA_GajA/Old/RecF-like"/>
</dbReference>
<dbReference type="InterPro" id="IPR051396">
    <property type="entry name" value="Bact_Antivir_Def_Nuclease"/>
</dbReference>
<dbReference type="PANTHER" id="PTHR43581:SF2">
    <property type="entry name" value="EXCINUCLEASE ATPASE SUBUNIT"/>
    <property type="match status" value="1"/>
</dbReference>
<dbReference type="AlphaFoldDB" id="B4VSD5"/>
<name>B4VSD5_9CYAN</name>
<dbReference type="HOGENOM" id="CLU_032548_1_1_3"/>
<evidence type="ECO:0000313" key="4">
    <source>
        <dbReference type="Proteomes" id="UP000003835"/>
    </source>
</evidence>
<evidence type="ECO:0008006" key="5">
    <source>
        <dbReference type="Google" id="ProtNLM"/>
    </source>
</evidence>
<evidence type="ECO:0000259" key="2">
    <source>
        <dbReference type="Pfam" id="PF13175"/>
    </source>
</evidence>
<dbReference type="Pfam" id="PF13175">
    <property type="entry name" value="AAA_15"/>
    <property type="match status" value="1"/>
</dbReference>
<dbReference type="PANTHER" id="PTHR43581">
    <property type="entry name" value="ATP/GTP PHOSPHATASE"/>
    <property type="match status" value="1"/>
</dbReference>
<dbReference type="Gene3D" id="3.40.50.300">
    <property type="entry name" value="P-loop containing nucleotide triphosphate hydrolases"/>
    <property type="match status" value="1"/>
</dbReference>
<reference evidence="3 4" key="1">
    <citation type="submission" date="2008-07" db="EMBL/GenBank/DDBJ databases">
        <authorList>
            <person name="Tandeau de Marsac N."/>
            <person name="Ferriera S."/>
            <person name="Johnson J."/>
            <person name="Kravitz S."/>
            <person name="Beeson K."/>
            <person name="Sutton G."/>
            <person name="Rogers Y.-H."/>
            <person name="Friedman R."/>
            <person name="Frazier M."/>
            <person name="Venter J.C."/>
        </authorList>
    </citation>
    <scope>NUCLEOTIDE SEQUENCE [LARGE SCALE GENOMIC DNA]</scope>
    <source>
        <strain evidence="3 4">PCC 7420</strain>
    </source>
</reference>
<dbReference type="STRING" id="118168.MC7420_2168"/>
<feature type="domain" description="DUF3696" evidence="1">
    <location>
        <begin position="399"/>
        <end position="446"/>
    </location>
</feature>